<comment type="subcellular location">
    <subcellularLocation>
        <location evidence="1">Membrane</location>
        <topology evidence="1">Multi-pass membrane protein</topology>
    </subcellularLocation>
</comment>
<keyword evidence="4 5" id="KW-0472">Membrane</keyword>
<feature type="domain" description="Major facilitator superfamily (MFS) profile" evidence="6">
    <location>
        <begin position="13"/>
        <end position="382"/>
    </location>
</feature>
<feature type="transmembrane region" description="Helical" evidence="5">
    <location>
        <begin position="327"/>
        <end position="348"/>
    </location>
</feature>
<dbReference type="Pfam" id="PF07690">
    <property type="entry name" value="MFS_1"/>
    <property type="match status" value="1"/>
</dbReference>
<evidence type="ECO:0000256" key="5">
    <source>
        <dbReference type="SAM" id="Phobius"/>
    </source>
</evidence>
<dbReference type="GO" id="GO:0022857">
    <property type="term" value="F:transmembrane transporter activity"/>
    <property type="evidence" value="ECO:0007669"/>
    <property type="project" value="InterPro"/>
</dbReference>
<feature type="transmembrane region" description="Helical" evidence="5">
    <location>
        <begin position="16"/>
        <end position="35"/>
    </location>
</feature>
<dbReference type="RefSeq" id="WP_122321354.1">
    <property type="nucleotide sequence ID" value="NZ_RBRD01000103.1"/>
</dbReference>
<proteinExistence type="predicted"/>
<dbReference type="InterPro" id="IPR051788">
    <property type="entry name" value="MFS_Transporter"/>
</dbReference>
<dbReference type="PROSITE" id="PS50850">
    <property type="entry name" value="MFS"/>
    <property type="match status" value="1"/>
</dbReference>
<name>A0A3M5JMU9_PSEA0</name>
<keyword evidence="2 5" id="KW-0812">Transmembrane</keyword>
<dbReference type="Proteomes" id="UP000276194">
    <property type="component" value="Unassembled WGS sequence"/>
</dbReference>
<dbReference type="InterPro" id="IPR020846">
    <property type="entry name" value="MFS_dom"/>
</dbReference>
<feature type="transmembrane region" description="Helical" evidence="5">
    <location>
        <begin position="243"/>
        <end position="260"/>
    </location>
</feature>
<feature type="transmembrane region" description="Helical" evidence="5">
    <location>
        <begin position="205"/>
        <end position="223"/>
    </location>
</feature>
<dbReference type="EMBL" id="RBTD01000104">
    <property type="protein sequence ID" value="RMT24444.1"/>
    <property type="molecule type" value="Genomic_DNA"/>
</dbReference>
<dbReference type="Gene3D" id="1.20.1250.20">
    <property type="entry name" value="MFS general substrate transporter like domains"/>
    <property type="match status" value="2"/>
</dbReference>
<feature type="transmembrane region" description="Helical" evidence="5">
    <location>
        <begin position="74"/>
        <end position="94"/>
    </location>
</feature>
<feature type="transmembrane region" description="Helical" evidence="5">
    <location>
        <begin position="166"/>
        <end position="184"/>
    </location>
</feature>
<feature type="transmembrane region" description="Helical" evidence="5">
    <location>
        <begin position="354"/>
        <end position="373"/>
    </location>
</feature>
<feature type="transmembrane region" description="Helical" evidence="5">
    <location>
        <begin position="296"/>
        <end position="315"/>
    </location>
</feature>
<sequence>MSSLREHFVSSKTLSAARITFFISGIGMGAWAPLVPFARDRASLDEASLGMLLFCLGAGSMLMMPFVGRVAGRIGCRNTMLLACVGIAISLVGLSMAGSFWLLVAFLLLFGASVGTADVNMNLQGSVVERHLGKSLMSGFHGLFSVGNIFSAVVLSGLLWCGLSPTAAIGVLIVLCATMLAYFAKHMLPYAESERAEGKSKVSGLAILLGGLCFVAFLVEGSMLDWSAVFLKSFRDVPASNAAIGYAAFSTMMAVGRLTGDRVVGWLGAKRVLVLGALLAIAGMTLAVAVNDALVSVLGFVMVGAGLSNLVPIFCSRAGRQTDMPVGQALATVNAIGYAGILMGPALIGFVAHLTSLSIALVITGLLLLSVLITSKTVSYEITDQR</sequence>
<dbReference type="EMBL" id="RBRD01000103">
    <property type="protein sequence ID" value="RMQ38670.1"/>
    <property type="molecule type" value="Genomic_DNA"/>
</dbReference>
<protein>
    <recommendedName>
        <fullName evidence="6">Major facilitator superfamily (MFS) profile domain-containing protein</fullName>
    </recommendedName>
</protein>
<dbReference type="Proteomes" id="UP000279553">
    <property type="component" value="Unassembled WGS sequence"/>
</dbReference>
<feature type="transmembrane region" description="Helical" evidence="5">
    <location>
        <begin position="47"/>
        <end position="67"/>
    </location>
</feature>
<evidence type="ECO:0000256" key="2">
    <source>
        <dbReference type="ARBA" id="ARBA00022692"/>
    </source>
</evidence>
<dbReference type="PANTHER" id="PTHR23514">
    <property type="entry name" value="BYPASS OF STOP CODON PROTEIN 6"/>
    <property type="match status" value="1"/>
</dbReference>
<evidence type="ECO:0000313" key="7">
    <source>
        <dbReference type="EMBL" id="RMQ38670.1"/>
    </source>
</evidence>
<accession>A0A3M5JMU9</accession>
<feature type="transmembrane region" description="Helical" evidence="5">
    <location>
        <begin position="272"/>
        <end position="290"/>
    </location>
</feature>
<reference evidence="9 10" key="1">
    <citation type="submission" date="2018-08" db="EMBL/GenBank/DDBJ databases">
        <title>Recombination of ecologically and evolutionarily significant loci maintains genetic cohesion in the Pseudomonas syringae species complex.</title>
        <authorList>
            <person name="Dillon M."/>
            <person name="Thakur S."/>
            <person name="Almeida R.N.D."/>
            <person name="Weir B.S."/>
            <person name="Guttman D.S."/>
        </authorList>
    </citation>
    <scope>NUCLEOTIDE SEQUENCE [LARGE SCALE GENOMIC DNA]</scope>
    <source>
        <strain evidence="7 10">ICMP 535</strain>
        <strain evidence="8 9">ICMP 6941</strain>
    </source>
</reference>
<evidence type="ECO:0000259" key="6">
    <source>
        <dbReference type="PROSITE" id="PS50850"/>
    </source>
</evidence>
<evidence type="ECO:0000256" key="1">
    <source>
        <dbReference type="ARBA" id="ARBA00004141"/>
    </source>
</evidence>
<evidence type="ECO:0000256" key="3">
    <source>
        <dbReference type="ARBA" id="ARBA00022989"/>
    </source>
</evidence>
<gene>
    <name evidence="8" type="ORF">ALP52_01226</name>
    <name evidence="7" type="ORF">ALQ05_01308</name>
</gene>
<feature type="transmembrane region" description="Helical" evidence="5">
    <location>
        <begin position="100"/>
        <end position="119"/>
    </location>
</feature>
<dbReference type="SUPFAM" id="SSF103473">
    <property type="entry name" value="MFS general substrate transporter"/>
    <property type="match status" value="1"/>
</dbReference>
<dbReference type="PANTHER" id="PTHR23514:SF13">
    <property type="entry name" value="INNER MEMBRANE PROTEIN YBJJ"/>
    <property type="match status" value="1"/>
</dbReference>
<dbReference type="InterPro" id="IPR011701">
    <property type="entry name" value="MFS"/>
</dbReference>
<evidence type="ECO:0000256" key="4">
    <source>
        <dbReference type="ARBA" id="ARBA00023136"/>
    </source>
</evidence>
<comment type="caution">
    <text evidence="8">The sequence shown here is derived from an EMBL/GenBank/DDBJ whole genome shotgun (WGS) entry which is preliminary data.</text>
</comment>
<evidence type="ECO:0000313" key="9">
    <source>
        <dbReference type="Proteomes" id="UP000276194"/>
    </source>
</evidence>
<organism evidence="8 9">
    <name type="scientific">Pseudomonas amygdali pv. mori</name>
    <dbReference type="NCBI Taxonomy" id="34065"/>
    <lineage>
        <taxon>Bacteria</taxon>
        <taxon>Pseudomonadati</taxon>
        <taxon>Pseudomonadota</taxon>
        <taxon>Gammaproteobacteria</taxon>
        <taxon>Pseudomonadales</taxon>
        <taxon>Pseudomonadaceae</taxon>
        <taxon>Pseudomonas</taxon>
        <taxon>Pseudomonas amygdali</taxon>
    </lineage>
</organism>
<evidence type="ECO:0000313" key="10">
    <source>
        <dbReference type="Proteomes" id="UP000279553"/>
    </source>
</evidence>
<dbReference type="InterPro" id="IPR036259">
    <property type="entry name" value="MFS_trans_sf"/>
</dbReference>
<keyword evidence="3 5" id="KW-1133">Transmembrane helix</keyword>
<dbReference type="AlphaFoldDB" id="A0A3M5JMU9"/>
<evidence type="ECO:0000313" key="8">
    <source>
        <dbReference type="EMBL" id="RMT24444.1"/>
    </source>
</evidence>
<dbReference type="CDD" id="cd17393">
    <property type="entry name" value="MFS_MosC_like"/>
    <property type="match status" value="1"/>
</dbReference>
<dbReference type="GO" id="GO:0016020">
    <property type="term" value="C:membrane"/>
    <property type="evidence" value="ECO:0007669"/>
    <property type="project" value="UniProtKB-SubCell"/>
</dbReference>
<feature type="transmembrane region" description="Helical" evidence="5">
    <location>
        <begin position="140"/>
        <end position="160"/>
    </location>
</feature>